<reference evidence="3" key="1">
    <citation type="submission" date="2021-05" db="EMBL/GenBank/DDBJ databases">
        <title>Direct Submission.</title>
        <authorList>
            <person name="Li K."/>
            <person name="Gao J."/>
        </authorList>
    </citation>
    <scope>NUCLEOTIDE SEQUENCE [LARGE SCALE GENOMIC DNA]</scope>
    <source>
        <strain evidence="3">HDS12</strain>
    </source>
</reference>
<evidence type="ECO:0000259" key="1">
    <source>
        <dbReference type="Pfam" id="PF12680"/>
    </source>
</evidence>
<dbReference type="InterPro" id="IPR032710">
    <property type="entry name" value="NTF2-like_dom_sf"/>
</dbReference>
<feature type="domain" description="SnoaL-like" evidence="1">
    <location>
        <begin position="15"/>
        <end position="120"/>
    </location>
</feature>
<dbReference type="Gene3D" id="3.10.450.50">
    <property type="match status" value="1"/>
</dbReference>
<evidence type="ECO:0000313" key="2">
    <source>
        <dbReference type="EMBL" id="QUX28702.1"/>
    </source>
</evidence>
<dbReference type="InterPro" id="IPR037401">
    <property type="entry name" value="SnoaL-like"/>
</dbReference>
<dbReference type="Pfam" id="PF12680">
    <property type="entry name" value="SnoaL_2"/>
    <property type="match status" value="1"/>
</dbReference>
<dbReference type="EMBL" id="CP074132">
    <property type="protein sequence ID" value="QUX28702.1"/>
    <property type="molecule type" value="Genomic_DNA"/>
</dbReference>
<dbReference type="RefSeq" id="WP_212641634.1">
    <property type="nucleotide sequence ID" value="NZ_CP074132.1"/>
</dbReference>
<dbReference type="Proteomes" id="UP000678016">
    <property type="component" value="Chromosome"/>
</dbReference>
<keyword evidence="3" id="KW-1185">Reference proteome</keyword>
<gene>
    <name evidence="2" type="ORF">KGD83_26405</name>
</gene>
<name>A0ABX8C5I4_9ACTN</name>
<protein>
    <submittedName>
        <fullName evidence="2">Nuclear transport factor 2 family protein</fullName>
    </submittedName>
</protein>
<evidence type="ECO:0000313" key="3">
    <source>
        <dbReference type="Proteomes" id="UP000678016"/>
    </source>
</evidence>
<accession>A0ABX8C5I4</accession>
<proteinExistence type="predicted"/>
<dbReference type="SUPFAM" id="SSF54427">
    <property type="entry name" value="NTF2-like"/>
    <property type="match status" value="1"/>
</dbReference>
<sequence length="146" mass="16492">MNDDLATADLFRHGLELLLDGRIDDWVALCDEDVIVEFPFAPDGWPRRLEGRERLAGYMSDYTDHVHLKDLPHLEVHQTTDPGTVVAEMRARARLVATGQDTDISYVVVVTASRGRVTRYRDYWNPLVVPDSMREAKTAAPKGENA</sequence>
<organism evidence="2 3">
    <name type="scientific">Nocardiopsis akebiae</name>
    <dbReference type="NCBI Taxonomy" id="2831968"/>
    <lineage>
        <taxon>Bacteria</taxon>
        <taxon>Bacillati</taxon>
        <taxon>Actinomycetota</taxon>
        <taxon>Actinomycetes</taxon>
        <taxon>Streptosporangiales</taxon>
        <taxon>Nocardiopsidaceae</taxon>
        <taxon>Nocardiopsis</taxon>
    </lineage>
</organism>